<dbReference type="Pfam" id="PF02515">
    <property type="entry name" value="CoA_transf_3"/>
    <property type="match status" value="1"/>
</dbReference>
<dbReference type="EMBL" id="JAUKVY010000013">
    <property type="protein sequence ID" value="MDO1534321.1"/>
    <property type="molecule type" value="Genomic_DNA"/>
</dbReference>
<dbReference type="SUPFAM" id="SSF89796">
    <property type="entry name" value="CoA-transferase family III (CaiB/BaiF)"/>
    <property type="match status" value="1"/>
</dbReference>
<accession>A0ABT8SA57</accession>
<dbReference type="EC" id="2.8.3.-" evidence="2"/>
<gene>
    <name evidence="2" type="ORF">Q2T77_18690</name>
</gene>
<dbReference type="InterPro" id="IPR044855">
    <property type="entry name" value="CoA-Trfase_III_dom3_sf"/>
</dbReference>
<evidence type="ECO:0000313" key="3">
    <source>
        <dbReference type="Proteomes" id="UP001169027"/>
    </source>
</evidence>
<dbReference type="InterPro" id="IPR050483">
    <property type="entry name" value="CoA-transferase_III_domain"/>
</dbReference>
<keyword evidence="1 2" id="KW-0808">Transferase</keyword>
<comment type="caution">
    <text evidence="2">The sequence shown here is derived from an EMBL/GenBank/DDBJ whole genome shotgun (WGS) entry which is preliminary data.</text>
</comment>
<protein>
    <submittedName>
        <fullName evidence="2">CoA transferase</fullName>
        <ecNumber evidence="2">2.8.3.-</ecNumber>
    </submittedName>
</protein>
<dbReference type="Proteomes" id="UP001169027">
    <property type="component" value="Unassembled WGS sequence"/>
</dbReference>
<evidence type="ECO:0000256" key="1">
    <source>
        <dbReference type="ARBA" id="ARBA00022679"/>
    </source>
</evidence>
<dbReference type="GO" id="GO:0016740">
    <property type="term" value="F:transferase activity"/>
    <property type="evidence" value="ECO:0007669"/>
    <property type="project" value="UniProtKB-KW"/>
</dbReference>
<evidence type="ECO:0000313" key="2">
    <source>
        <dbReference type="EMBL" id="MDO1534321.1"/>
    </source>
</evidence>
<dbReference type="RefSeq" id="WP_301811857.1">
    <property type="nucleotide sequence ID" value="NZ_JAUJZH010000013.1"/>
</dbReference>
<proteinExistence type="predicted"/>
<sequence>MKSSNDLPLAGVRVLELSQIMAGPTCGLMLSDMGAEVIKIEKFPGGDDARGYAKPGDPGLAPGFLMLNRGKRSVAVDIRKPAGRQIIERLAARSDVVTENFRRGKLDALGLGYEALRKINPQLVYCSISGYGPTGPMADKGGFDLVLQAFSGLISVTGSGPDNLVKPGNSVSDINAGILAALGVVTAYVKRLRTGEGSRVDTSLLQASMQQMYWFAAAYFFNGAIAEPMGTAHPLIAPYQTYKCRTGQIALGGGNQANWKRIASVLDHPEWIDDVRFLTGRDRLANRDALERLITAELAKQDASHWISVFESHDVPVGPVNNVKEAMEHPQTRAIDMVVDVEHPDGGTTRSLGCPIHFDGVAPHDTARAPHIGEHTFDVLKEAGFSTDELTDLESQGIVLQHRVS</sequence>
<reference evidence="2" key="1">
    <citation type="submission" date="2023-06" db="EMBL/GenBank/DDBJ databases">
        <authorList>
            <person name="Jiang Y."/>
            <person name="Liu Q."/>
        </authorList>
    </citation>
    <scope>NUCLEOTIDE SEQUENCE</scope>
    <source>
        <strain evidence="2">CGMCC 1.12090</strain>
    </source>
</reference>
<dbReference type="PANTHER" id="PTHR48207:SF4">
    <property type="entry name" value="BLL6097 PROTEIN"/>
    <property type="match status" value="1"/>
</dbReference>
<keyword evidence="3" id="KW-1185">Reference proteome</keyword>
<name>A0ABT8SA57_9BURK</name>
<organism evidence="2 3">
    <name type="scientific">Variovorax ginsengisoli</name>
    <dbReference type="NCBI Taxonomy" id="363844"/>
    <lineage>
        <taxon>Bacteria</taxon>
        <taxon>Pseudomonadati</taxon>
        <taxon>Pseudomonadota</taxon>
        <taxon>Betaproteobacteria</taxon>
        <taxon>Burkholderiales</taxon>
        <taxon>Comamonadaceae</taxon>
        <taxon>Variovorax</taxon>
    </lineage>
</organism>
<dbReference type="PANTHER" id="PTHR48207">
    <property type="entry name" value="SUCCINATE--HYDROXYMETHYLGLUTARATE COA-TRANSFERASE"/>
    <property type="match status" value="1"/>
</dbReference>
<dbReference type="Gene3D" id="3.40.50.10540">
    <property type="entry name" value="Crotonobetainyl-coa:carnitine coa-transferase, domain 1"/>
    <property type="match status" value="1"/>
</dbReference>
<dbReference type="InterPro" id="IPR003673">
    <property type="entry name" value="CoA-Trfase_fam_III"/>
</dbReference>
<dbReference type="InterPro" id="IPR023606">
    <property type="entry name" value="CoA-Trfase_III_dom_1_sf"/>
</dbReference>
<dbReference type="Gene3D" id="3.30.1540.10">
    <property type="entry name" value="formyl-coa transferase, domain 3"/>
    <property type="match status" value="1"/>
</dbReference>